<dbReference type="InterPro" id="IPR029002">
    <property type="entry name" value="PLPC/GPLD1"/>
</dbReference>
<dbReference type="RefSeq" id="WP_089375124.1">
    <property type="nucleotide sequence ID" value="NZ_FZOA01000003.1"/>
</dbReference>
<proteinExistence type="predicted"/>
<accession>A0A238Z2V9</accession>
<dbReference type="Proteomes" id="UP000198305">
    <property type="component" value="Unassembled WGS sequence"/>
</dbReference>
<keyword evidence="3" id="KW-1185">Reference proteome</keyword>
<dbReference type="AlphaFoldDB" id="A0A238Z2V9"/>
<evidence type="ECO:0000313" key="3">
    <source>
        <dbReference type="Proteomes" id="UP000198305"/>
    </source>
</evidence>
<protein>
    <submittedName>
        <fullName evidence="2">Zinc dependent phospholipase C</fullName>
    </submittedName>
</protein>
<dbReference type="OrthoDB" id="8535324at2"/>
<organism evidence="2 3">
    <name type="scientific">Methylobacillus rhizosphaerae</name>
    <dbReference type="NCBI Taxonomy" id="551994"/>
    <lineage>
        <taxon>Bacteria</taxon>
        <taxon>Pseudomonadati</taxon>
        <taxon>Pseudomonadota</taxon>
        <taxon>Betaproteobacteria</taxon>
        <taxon>Nitrosomonadales</taxon>
        <taxon>Methylophilaceae</taxon>
        <taxon>Methylobacillus</taxon>
    </lineage>
</organism>
<reference evidence="3" key="1">
    <citation type="submission" date="2017-06" db="EMBL/GenBank/DDBJ databases">
        <authorList>
            <person name="Varghese N."/>
            <person name="Submissions S."/>
        </authorList>
    </citation>
    <scope>NUCLEOTIDE SEQUENCE [LARGE SCALE GENOMIC DNA]</scope>
    <source>
        <strain evidence="3">Ca-68</strain>
    </source>
</reference>
<name>A0A238Z2V9_9PROT</name>
<feature type="domain" description="Phospholipase C/D" evidence="1">
    <location>
        <begin position="30"/>
        <end position="147"/>
    </location>
</feature>
<sequence length="277" mass="31923">MKIGKLLTSLLWCAPLAGYSTDTLAWGLVTHVYFAHSLLWAMPLLDPRLQRAIRSFPRLVMAGACLPDLAVVSRRFNHSHYWENAQQMLANARSDEETAIAIGYASHLYIDVIAHNHFVPAYEAMWLENSMITHISAEWAMDAYLAPLLEQSPTQLLLSQREHLGKFIAPCFNCTPADAMRAITRLAQADRLLRLSRLPDMLYRGMHIMDKRLLRNFAFYIARTQTALSHIGALVQGERPLWEPELNHISHEQMSRWRKRCLNGLKRRLRMPIDYFS</sequence>
<evidence type="ECO:0000313" key="2">
    <source>
        <dbReference type="EMBL" id="SNR77173.1"/>
    </source>
</evidence>
<dbReference type="EMBL" id="FZOA01000003">
    <property type="protein sequence ID" value="SNR77173.1"/>
    <property type="molecule type" value="Genomic_DNA"/>
</dbReference>
<evidence type="ECO:0000259" key="1">
    <source>
        <dbReference type="Pfam" id="PF00882"/>
    </source>
</evidence>
<gene>
    <name evidence="2" type="ORF">SAMN05192560_1009</name>
</gene>
<dbReference type="Pfam" id="PF00882">
    <property type="entry name" value="Zn_dep_PLPC"/>
    <property type="match status" value="1"/>
</dbReference>